<name>A0ABW1WZR6_9ACTN</name>
<dbReference type="PROSITE" id="PS51608">
    <property type="entry name" value="SAM_MT_UBIE"/>
    <property type="match status" value="1"/>
</dbReference>
<dbReference type="EMBL" id="JBHSUA010000009">
    <property type="protein sequence ID" value="MFC6396298.1"/>
    <property type="molecule type" value="Genomic_DNA"/>
</dbReference>
<dbReference type="PANTHER" id="PTHR43591">
    <property type="entry name" value="METHYLTRANSFERASE"/>
    <property type="match status" value="1"/>
</dbReference>
<dbReference type="GO" id="GO:0032259">
    <property type="term" value="P:methylation"/>
    <property type="evidence" value="ECO:0007669"/>
    <property type="project" value="UniProtKB-KW"/>
</dbReference>
<dbReference type="HAMAP" id="MF_01813">
    <property type="entry name" value="MenG_UbiE_methyltr"/>
    <property type="match status" value="1"/>
</dbReference>
<comment type="function">
    <text evidence="4">Methyltransferase required for the conversion of demethylmenaquinol (DMKH2) to menaquinol (MKH2).</text>
</comment>
<dbReference type="PROSITE" id="PS01184">
    <property type="entry name" value="UBIE_2"/>
    <property type="match status" value="1"/>
</dbReference>
<dbReference type="GO" id="GO:0043770">
    <property type="term" value="F:demethylmenaquinone methyltransferase activity"/>
    <property type="evidence" value="ECO:0007669"/>
    <property type="project" value="UniProtKB-EC"/>
</dbReference>
<dbReference type="Proteomes" id="UP001596266">
    <property type="component" value="Unassembled WGS sequence"/>
</dbReference>
<dbReference type="PANTHER" id="PTHR43591:SF24">
    <property type="entry name" value="2-METHOXY-6-POLYPRENYL-1,4-BENZOQUINOL METHYLASE, MITOCHONDRIAL"/>
    <property type="match status" value="1"/>
</dbReference>
<dbReference type="Pfam" id="PF01209">
    <property type="entry name" value="Ubie_methyltran"/>
    <property type="match status" value="1"/>
</dbReference>
<keyword evidence="4" id="KW-0474">Menaquinone biosynthesis</keyword>
<accession>A0ABW1WZR6</accession>
<dbReference type="InterPro" id="IPR023576">
    <property type="entry name" value="UbiE/COQ5_MeTrFase_CS"/>
</dbReference>
<evidence type="ECO:0000313" key="6">
    <source>
        <dbReference type="EMBL" id="MFC6396298.1"/>
    </source>
</evidence>
<proteinExistence type="inferred from homology"/>
<comment type="caution">
    <text evidence="6">The sequence shown here is derived from an EMBL/GenBank/DDBJ whole genome shotgun (WGS) entry which is preliminary data.</text>
</comment>
<feature type="region of interest" description="Disordered" evidence="5">
    <location>
        <begin position="1"/>
        <end position="26"/>
    </location>
</feature>
<comment type="similarity">
    <text evidence="4">Belongs to the class I-like SAM-binding methyltransferase superfamily. MenG/UbiE family.</text>
</comment>
<feature type="binding site" evidence="4">
    <location>
        <position position="158"/>
    </location>
    <ligand>
        <name>S-adenosyl-L-methionine</name>
        <dbReference type="ChEBI" id="CHEBI:59789"/>
    </ligand>
</feature>
<feature type="binding site" evidence="4">
    <location>
        <position position="101"/>
    </location>
    <ligand>
        <name>S-adenosyl-L-methionine</name>
        <dbReference type="ChEBI" id="CHEBI:59789"/>
    </ligand>
</feature>
<reference evidence="7" key="1">
    <citation type="journal article" date="2019" name="Int. J. Syst. Evol. Microbiol.">
        <title>The Global Catalogue of Microorganisms (GCM) 10K type strain sequencing project: providing services to taxonomists for standard genome sequencing and annotation.</title>
        <authorList>
            <consortium name="The Broad Institute Genomics Platform"/>
            <consortium name="The Broad Institute Genome Sequencing Center for Infectious Disease"/>
            <person name="Wu L."/>
            <person name="Ma J."/>
        </authorList>
    </citation>
    <scope>NUCLEOTIDE SEQUENCE [LARGE SCALE GENOMIC DNA]</scope>
    <source>
        <strain evidence="7">CGMCC 1.15277</strain>
    </source>
</reference>
<dbReference type="NCBIfam" id="TIGR01934">
    <property type="entry name" value="MenG_MenH_UbiE"/>
    <property type="match status" value="1"/>
</dbReference>
<dbReference type="SUPFAM" id="SSF53335">
    <property type="entry name" value="S-adenosyl-L-methionine-dependent methyltransferases"/>
    <property type="match status" value="1"/>
</dbReference>
<dbReference type="InterPro" id="IPR004033">
    <property type="entry name" value="UbiE/COQ5_MeTrFase"/>
</dbReference>
<feature type="binding site" evidence="4">
    <location>
        <position position="119"/>
    </location>
    <ligand>
        <name>S-adenosyl-L-methionine</name>
        <dbReference type="ChEBI" id="CHEBI:59789"/>
    </ligand>
</feature>
<keyword evidence="2 4" id="KW-0808">Transferase</keyword>
<evidence type="ECO:0000256" key="5">
    <source>
        <dbReference type="SAM" id="MobiDB-lite"/>
    </source>
</evidence>
<dbReference type="EC" id="2.1.1.163" evidence="4"/>
<organism evidence="6 7">
    <name type="scientific">Luteococcus sanguinis</name>
    <dbReference type="NCBI Taxonomy" id="174038"/>
    <lineage>
        <taxon>Bacteria</taxon>
        <taxon>Bacillati</taxon>
        <taxon>Actinomycetota</taxon>
        <taxon>Actinomycetes</taxon>
        <taxon>Propionibacteriales</taxon>
        <taxon>Propionibacteriaceae</taxon>
        <taxon>Luteococcus</taxon>
    </lineage>
</organism>
<dbReference type="InterPro" id="IPR029063">
    <property type="entry name" value="SAM-dependent_MTases_sf"/>
</dbReference>
<keyword evidence="1 4" id="KW-0489">Methyltransferase</keyword>
<keyword evidence="7" id="KW-1185">Reference proteome</keyword>
<evidence type="ECO:0000313" key="7">
    <source>
        <dbReference type="Proteomes" id="UP001596266"/>
    </source>
</evidence>
<keyword evidence="3 4" id="KW-0949">S-adenosyl-L-methionine</keyword>
<protein>
    <recommendedName>
        <fullName evidence="4">Demethylmenaquinone methyltransferase</fullName>
        <ecNumber evidence="4">2.1.1.163</ecNumber>
    </recommendedName>
</protein>
<evidence type="ECO:0000256" key="1">
    <source>
        <dbReference type="ARBA" id="ARBA00022603"/>
    </source>
</evidence>
<dbReference type="NCBIfam" id="NF001241">
    <property type="entry name" value="PRK00216.1-2"/>
    <property type="match status" value="1"/>
</dbReference>
<comment type="pathway">
    <text evidence="4">Quinol/quinone metabolism; menaquinone biosynthesis; menaquinol from 1,4-dihydroxy-2-naphthoate: step 2/2.</text>
</comment>
<evidence type="ECO:0000256" key="4">
    <source>
        <dbReference type="HAMAP-Rule" id="MF_01813"/>
    </source>
</evidence>
<feature type="binding site" evidence="4">
    <location>
        <begin position="141"/>
        <end position="142"/>
    </location>
    <ligand>
        <name>S-adenosyl-L-methionine</name>
        <dbReference type="ChEBI" id="CHEBI:59789"/>
    </ligand>
</feature>
<sequence length="268" mass="29135">MPEALPSGASDAASNTASNTARGTSPRTVGAVWEARWVFETRATLAKRRADVASMFDGVAKRYDLMNDVMTLGVQRQWRKDVVEAVDPKPGQRILDLAAGTGSSSATFAAEGAQVFPTDISLGMLGVGRERQPHLQFVAGDALELPYADGVFDCVTISYGLRNVEDTLAALTEMRRVTRPGGQVVICEFSTPTLAPLRYFYKEWMTRIIPAMSALSSNSAAYDYLAESILGWHDQQALADLMDEAGWRAVGWKNLSQGMVALHRGWAA</sequence>
<gene>
    <name evidence="4" type="primary">menG</name>
    <name evidence="6" type="ORF">ACFP57_04745</name>
</gene>
<comment type="catalytic activity">
    <reaction evidence="4">
        <text>a 2-demethylmenaquinol + S-adenosyl-L-methionine = a menaquinol + S-adenosyl-L-homocysteine + H(+)</text>
        <dbReference type="Rhea" id="RHEA:42640"/>
        <dbReference type="Rhea" id="RHEA-COMP:9539"/>
        <dbReference type="Rhea" id="RHEA-COMP:9563"/>
        <dbReference type="ChEBI" id="CHEBI:15378"/>
        <dbReference type="ChEBI" id="CHEBI:18151"/>
        <dbReference type="ChEBI" id="CHEBI:55437"/>
        <dbReference type="ChEBI" id="CHEBI:57856"/>
        <dbReference type="ChEBI" id="CHEBI:59789"/>
        <dbReference type="EC" id="2.1.1.163"/>
    </reaction>
</comment>
<feature type="compositionally biased region" description="Low complexity" evidence="5">
    <location>
        <begin position="7"/>
        <end position="25"/>
    </location>
</feature>
<dbReference type="CDD" id="cd02440">
    <property type="entry name" value="AdoMet_MTases"/>
    <property type="match status" value="1"/>
</dbReference>
<evidence type="ECO:0000256" key="2">
    <source>
        <dbReference type="ARBA" id="ARBA00022679"/>
    </source>
</evidence>
<dbReference type="Gene3D" id="3.40.50.150">
    <property type="entry name" value="Vaccinia Virus protein VP39"/>
    <property type="match status" value="1"/>
</dbReference>
<evidence type="ECO:0000256" key="3">
    <source>
        <dbReference type="ARBA" id="ARBA00022691"/>
    </source>
</evidence>
<dbReference type="RefSeq" id="WP_386769138.1">
    <property type="nucleotide sequence ID" value="NZ_BAAAKI010000004.1"/>
</dbReference>